<protein>
    <submittedName>
        <fullName evidence="2">Amidohydrolase</fullName>
    </submittedName>
</protein>
<dbReference type="OrthoDB" id="3514520at2"/>
<organism evidence="2 3">
    <name type="scientific">Nonomuraea aridisoli</name>
    <dbReference type="NCBI Taxonomy" id="2070368"/>
    <lineage>
        <taxon>Bacteria</taxon>
        <taxon>Bacillati</taxon>
        <taxon>Actinomycetota</taxon>
        <taxon>Actinomycetes</taxon>
        <taxon>Streptosporangiales</taxon>
        <taxon>Streptosporangiaceae</taxon>
        <taxon>Nonomuraea</taxon>
    </lineage>
</organism>
<dbReference type="EMBL" id="POUD01000436">
    <property type="protein sequence ID" value="PZG03317.1"/>
    <property type="molecule type" value="Genomic_DNA"/>
</dbReference>
<evidence type="ECO:0000313" key="3">
    <source>
        <dbReference type="Proteomes" id="UP000249304"/>
    </source>
</evidence>
<comment type="caution">
    <text evidence="2">The sequence shown here is derived from an EMBL/GenBank/DDBJ whole genome shotgun (WGS) entry which is preliminary data.</text>
</comment>
<dbReference type="AlphaFoldDB" id="A0A2W2E190"/>
<dbReference type="InterPro" id="IPR011059">
    <property type="entry name" value="Metal-dep_hydrolase_composite"/>
</dbReference>
<dbReference type="Proteomes" id="UP000249304">
    <property type="component" value="Unassembled WGS sequence"/>
</dbReference>
<keyword evidence="3" id="KW-1185">Reference proteome</keyword>
<dbReference type="InterPro" id="IPR032466">
    <property type="entry name" value="Metal_Hydrolase"/>
</dbReference>
<reference evidence="2 3" key="1">
    <citation type="submission" date="2018-01" db="EMBL/GenBank/DDBJ databases">
        <title>Draft genome sequence of Nonomuraea sp. KC333.</title>
        <authorList>
            <person name="Sahin N."/>
            <person name="Saygin H."/>
            <person name="Ay H."/>
        </authorList>
    </citation>
    <scope>NUCLEOTIDE SEQUENCE [LARGE SCALE GENOMIC DNA]</scope>
    <source>
        <strain evidence="2 3">KC333</strain>
    </source>
</reference>
<dbReference type="RefSeq" id="WP_111185343.1">
    <property type="nucleotide sequence ID" value="NZ_POUD01000436.1"/>
</dbReference>
<evidence type="ECO:0000313" key="2">
    <source>
        <dbReference type="EMBL" id="PZG03317.1"/>
    </source>
</evidence>
<dbReference type="SUPFAM" id="SSF51338">
    <property type="entry name" value="Composite domain of metallo-dependent hydrolases"/>
    <property type="match status" value="1"/>
</dbReference>
<dbReference type="GO" id="GO:0016810">
    <property type="term" value="F:hydrolase activity, acting on carbon-nitrogen (but not peptide) bonds"/>
    <property type="evidence" value="ECO:0007669"/>
    <property type="project" value="InterPro"/>
</dbReference>
<dbReference type="Pfam" id="PF01979">
    <property type="entry name" value="Amidohydro_1"/>
    <property type="match status" value="1"/>
</dbReference>
<evidence type="ECO:0000259" key="1">
    <source>
        <dbReference type="Pfam" id="PF01979"/>
    </source>
</evidence>
<dbReference type="PANTHER" id="PTHR43135:SF4">
    <property type="entry name" value="AMIDOHYDROLASE-RELATED DOMAIN-CONTAINING PROTEIN"/>
    <property type="match status" value="1"/>
</dbReference>
<dbReference type="InterPro" id="IPR006680">
    <property type="entry name" value="Amidohydro-rel"/>
</dbReference>
<name>A0A2W2E190_9ACTN</name>
<sequence>MPVWRLRGIILPAGEPGEVYVDGDRITFTPVAGAETVADGGYLLPGLVDVHCHPGTSGIGEPLDERLLRTHGEQLRAAGVSAVRVPGSAGRLPSWFGADPDLPRVREAGLAVAAEGGFFPGWGRQLPPERIPAAAAEESRASGGWCKLIVDWLTDDGGYAPTMSPEVVAAATRAVRRAGGRVAAHTQHAAGGAAAVLAGVDSVEHGMHLPEDLLDTMAAQGTALVPTATAFAHLAPLMADPQVPAGTRTWFGEGWRRHPGLARAAYEAGVTVLAGTDLPPGHLTEEIRWLAEAGLPGDVAVGAASWTARAWLGLPGIEEGAPADLLAFDTDPRRRLDVLDRPSRVIVRGRLVR</sequence>
<proteinExistence type="predicted"/>
<gene>
    <name evidence="2" type="ORF">C1J01_46150</name>
</gene>
<dbReference type="Gene3D" id="2.30.40.10">
    <property type="entry name" value="Urease, subunit C, domain 1"/>
    <property type="match status" value="1"/>
</dbReference>
<dbReference type="Gene3D" id="3.20.20.140">
    <property type="entry name" value="Metal-dependent hydrolases"/>
    <property type="match status" value="1"/>
</dbReference>
<dbReference type="PANTHER" id="PTHR43135">
    <property type="entry name" value="ALPHA-D-RIBOSE 1-METHYLPHOSPHONATE 5-TRIPHOSPHATE DIPHOSPHATASE"/>
    <property type="match status" value="1"/>
</dbReference>
<feature type="domain" description="Amidohydrolase-related" evidence="1">
    <location>
        <begin position="160"/>
        <end position="352"/>
    </location>
</feature>
<dbReference type="SUPFAM" id="SSF51556">
    <property type="entry name" value="Metallo-dependent hydrolases"/>
    <property type="match status" value="1"/>
</dbReference>
<accession>A0A2W2E190</accession>
<dbReference type="InterPro" id="IPR051781">
    <property type="entry name" value="Metallo-dep_Hydrolase"/>
</dbReference>
<keyword evidence="2" id="KW-0378">Hydrolase</keyword>